<sequence length="601" mass="66357">MDFNSMRGNGPFTMSPTSVLPEAVRSLPSPSPSIAFKSSASSVGTMDDLPTTALGNPSGPSFTLSPPESLATSEDRDISAAGDSLLASLREGGAPAMLDKRSPNGMHSLPKITYSRKANSKGNKRPAEEAEIPGYGNDTSLESSRKRVRVVGLRNLGNTCYNNAVIQALSHTCALREYFLQREPPIMEESDASMSSSDSTATLSLHMARPRTRRAARLEEQAIVPTNINLCDEFSRLLKMMWVDHIPTKVRTGSRARRSTLSLSPIISPHKFASAVATVLPSFHERHEQQDAQEFLRCSLERMQDELASEQIEEEDTIVQTVFGGILWNKVPIPLFCLICSVIDGRIYQIICHSCSEYTIKPDPFLDLSLVIPEQLPPVVKGDMRSSTLEECLNLFATTEELEGSPPPSTSVSASTNGTIRSCLSCGSEAAFSKSIAFGVLPHVLCIHLKRFRWRSHKVRGGKQKVDTHVGFPLEGLDMKTWCEQHVDSPILYDLYAVVVHQGTGANFGHYVAYTKHQKEWWLLDDDRIARVPPEDVAKSKAYLLFYKRRDDEISSGAITDDDESRIEPTIKSCTKTPTRSPDLAHLPPNPSQESRLSLKS</sequence>
<reference evidence="3" key="1">
    <citation type="submission" date="2015-10" db="EMBL/GenBank/DDBJ databases">
        <authorList>
            <person name="Regsiter A."/>
            <person name="william w."/>
        </authorList>
    </citation>
    <scope>NUCLEOTIDE SEQUENCE</scope>
    <source>
        <strain evidence="3">Montdore</strain>
    </source>
</reference>
<dbReference type="GO" id="GO:0004843">
    <property type="term" value="F:cysteine-type deubiquitinase activity"/>
    <property type="evidence" value="ECO:0007669"/>
    <property type="project" value="InterPro"/>
</dbReference>
<dbReference type="PANTHER" id="PTHR24006">
    <property type="entry name" value="UBIQUITIN CARBOXYL-TERMINAL HYDROLASE"/>
    <property type="match status" value="1"/>
</dbReference>
<feature type="domain" description="USP" evidence="2">
    <location>
        <begin position="151"/>
        <end position="550"/>
    </location>
</feature>
<feature type="compositionally biased region" description="Low complexity" evidence="1">
    <location>
        <begin position="32"/>
        <end position="42"/>
    </location>
</feature>
<dbReference type="EMBL" id="LN891012">
    <property type="protein sequence ID" value="CUS11796.1"/>
    <property type="molecule type" value="Genomic_DNA"/>
</dbReference>
<dbReference type="Gene3D" id="3.90.70.10">
    <property type="entry name" value="Cysteine proteinases"/>
    <property type="match status" value="1"/>
</dbReference>
<protein>
    <recommendedName>
        <fullName evidence="2">USP domain-containing protein</fullName>
    </recommendedName>
</protein>
<dbReference type="Proteomes" id="UP001412239">
    <property type="component" value="Unassembled WGS sequence"/>
</dbReference>
<dbReference type="GO" id="GO:0005829">
    <property type="term" value="C:cytosol"/>
    <property type="evidence" value="ECO:0007669"/>
    <property type="project" value="TreeGrafter"/>
</dbReference>
<dbReference type="CDD" id="cd02257">
    <property type="entry name" value="Peptidase_C19"/>
    <property type="match status" value="1"/>
</dbReference>
<dbReference type="PROSITE" id="PS00973">
    <property type="entry name" value="USP_2"/>
    <property type="match status" value="1"/>
</dbReference>
<dbReference type="SUPFAM" id="SSF54001">
    <property type="entry name" value="Cysteine proteinases"/>
    <property type="match status" value="1"/>
</dbReference>
<feature type="region of interest" description="Disordered" evidence="1">
    <location>
        <begin position="1"/>
        <end position="77"/>
    </location>
</feature>
<dbReference type="PROSITE" id="PS50235">
    <property type="entry name" value="USP_3"/>
    <property type="match status" value="1"/>
</dbReference>
<dbReference type="InterPro" id="IPR050164">
    <property type="entry name" value="Peptidase_C19"/>
</dbReference>
<evidence type="ECO:0000313" key="3">
    <source>
        <dbReference type="EMBL" id="CUS11796.1"/>
    </source>
</evidence>
<proteinExistence type="predicted"/>
<evidence type="ECO:0000259" key="2">
    <source>
        <dbReference type="PROSITE" id="PS50235"/>
    </source>
</evidence>
<dbReference type="GO" id="GO:0005634">
    <property type="term" value="C:nucleus"/>
    <property type="evidence" value="ECO:0007669"/>
    <property type="project" value="TreeGrafter"/>
</dbReference>
<dbReference type="PANTHER" id="PTHR24006:SF887">
    <property type="entry name" value="UBIQUITIN CARBOXYL-TERMINAL HYDROLASE"/>
    <property type="match status" value="1"/>
</dbReference>
<dbReference type="InterPro" id="IPR001394">
    <property type="entry name" value="Peptidase_C19_UCH"/>
</dbReference>
<accession>A0A292PW77</accession>
<organism evidence="3 4">
    <name type="scientific">Tuber aestivum</name>
    <name type="common">summer truffle</name>
    <dbReference type="NCBI Taxonomy" id="59557"/>
    <lineage>
        <taxon>Eukaryota</taxon>
        <taxon>Fungi</taxon>
        <taxon>Dikarya</taxon>
        <taxon>Ascomycota</taxon>
        <taxon>Pezizomycotina</taxon>
        <taxon>Pezizomycetes</taxon>
        <taxon>Pezizales</taxon>
        <taxon>Tuberaceae</taxon>
        <taxon>Tuber</taxon>
    </lineage>
</organism>
<feature type="region of interest" description="Disordered" evidence="1">
    <location>
        <begin position="557"/>
        <end position="601"/>
    </location>
</feature>
<dbReference type="InterPro" id="IPR018200">
    <property type="entry name" value="USP_CS"/>
</dbReference>
<dbReference type="GO" id="GO:0016579">
    <property type="term" value="P:protein deubiquitination"/>
    <property type="evidence" value="ECO:0007669"/>
    <property type="project" value="InterPro"/>
</dbReference>
<dbReference type="InterPro" id="IPR028889">
    <property type="entry name" value="USP"/>
</dbReference>
<dbReference type="InterPro" id="IPR038765">
    <property type="entry name" value="Papain-like_cys_pep_sf"/>
</dbReference>
<feature type="compositionally biased region" description="Polar residues" evidence="1">
    <location>
        <begin position="592"/>
        <end position="601"/>
    </location>
</feature>
<keyword evidence="4" id="KW-1185">Reference proteome</keyword>
<gene>
    <name evidence="3" type="ORF">GSTUAT00004126001</name>
</gene>
<evidence type="ECO:0000256" key="1">
    <source>
        <dbReference type="SAM" id="MobiDB-lite"/>
    </source>
</evidence>
<name>A0A292PW77_9PEZI</name>
<feature type="region of interest" description="Disordered" evidence="1">
    <location>
        <begin position="95"/>
        <end position="138"/>
    </location>
</feature>
<evidence type="ECO:0000313" key="4">
    <source>
        <dbReference type="Proteomes" id="UP001412239"/>
    </source>
</evidence>
<dbReference type="AlphaFoldDB" id="A0A292PW77"/>
<dbReference type="Pfam" id="PF00443">
    <property type="entry name" value="UCH"/>
    <property type="match status" value="1"/>
</dbReference>
<feature type="compositionally biased region" description="Polar residues" evidence="1">
    <location>
        <begin position="53"/>
        <end position="72"/>
    </location>
</feature>